<sequence length="139" mass="15813">MLVAPRPVLPPSIDDDLFFFRDSDVPPSLPDDPLFRIDATSWKMECPHSAHIIVNHLLQFMLGNADSPDTSVDITKISRTKFAIKANVQKEGVECSLKVRLYKTCSGFILEFQRRSGDTLTFHDIYRSALKEIQHLLLL</sequence>
<proteinExistence type="predicted"/>
<organism evidence="1">
    <name type="scientific">viral metagenome</name>
    <dbReference type="NCBI Taxonomy" id="1070528"/>
    <lineage>
        <taxon>unclassified sequences</taxon>
        <taxon>metagenomes</taxon>
        <taxon>organismal metagenomes</taxon>
    </lineage>
</organism>
<dbReference type="AlphaFoldDB" id="A0A6C0BZ27"/>
<dbReference type="EMBL" id="MN739301">
    <property type="protein sequence ID" value="QHS97665.1"/>
    <property type="molecule type" value="Genomic_DNA"/>
</dbReference>
<evidence type="ECO:0000313" key="1">
    <source>
        <dbReference type="EMBL" id="QHS97665.1"/>
    </source>
</evidence>
<name>A0A6C0BZ27_9ZZZZ</name>
<protein>
    <submittedName>
        <fullName evidence="1">Uncharacterized protein</fullName>
    </submittedName>
</protein>
<reference evidence="1" key="1">
    <citation type="journal article" date="2020" name="Nature">
        <title>Giant virus diversity and host interactions through global metagenomics.</title>
        <authorList>
            <person name="Schulz F."/>
            <person name="Roux S."/>
            <person name="Paez-Espino D."/>
            <person name="Jungbluth S."/>
            <person name="Walsh D.A."/>
            <person name="Denef V.J."/>
            <person name="McMahon K.D."/>
            <person name="Konstantinidis K.T."/>
            <person name="Eloe-Fadrosh E.A."/>
            <person name="Kyrpides N.C."/>
            <person name="Woyke T."/>
        </authorList>
    </citation>
    <scope>NUCLEOTIDE SEQUENCE</scope>
    <source>
        <strain evidence="1">GVMAG-M-3300020182-33</strain>
    </source>
</reference>
<accession>A0A6C0BZ27</accession>